<accession>A0A5M9K471</accession>
<protein>
    <submittedName>
        <fullName evidence="1">Uncharacterized protein</fullName>
    </submittedName>
</protein>
<dbReference type="EMBL" id="VICG01000002">
    <property type="protein sequence ID" value="KAA8575607.1"/>
    <property type="molecule type" value="Genomic_DNA"/>
</dbReference>
<gene>
    <name evidence="1" type="ORF">EYC84_004737</name>
</gene>
<proteinExistence type="predicted"/>
<sequence>MREAAIGSIYWSQNLISFSQDASKLFRREVILSLTCLYREVPSLRYLCMRAKKEKAEELEIDECTFLWLIFVR</sequence>
<dbReference type="AlphaFoldDB" id="A0A5M9K471"/>
<keyword evidence="2" id="KW-1185">Reference proteome</keyword>
<reference evidence="1 2" key="1">
    <citation type="submission" date="2019-06" db="EMBL/GenBank/DDBJ databases">
        <title>Genome Sequence of the Brown Rot Fungal Pathogen Monilinia fructicola.</title>
        <authorList>
            <person name="De Miccolis Angelini R.M."/>
            <person name="Landi L."/>
            <person name="Abate D."/>
            <person name="Pollastro S."/>
            <person name="Romanazzi G."/>
            <person name="Faretra F."/>
        </authorList>
    </citation>
    <scope>NUCLEOTIDE SEQUENCE [LARGE SCALE GENOMIC DNA]</scope>
    <source>
        <strain evidence="1 2">Mfrc123</strain>
    </source>
</reference>
<evidence type="ECO:0000313" key="2">
    <source>
        <dbReference type="Proteomes" id="UP000322873"/>
    </source>
</evidence>
<comment type="caution">
    <text evidence="1">The sequence shown here is derived from an EMBL/GenBank/DDBJ whole genome shotgun (WGS) entry which is preliminary data.</text>
</comment>
<name>A0A5M9K471_MONFR</name>
<dbReference type="Proteomes" id="UP000322873">
    <property type="component" value="Unassembled WGS sequence"/>
</dbReference>
<organism evidence="1 2">
    <name type="scientific">Monilinia fructicola</name>
    <name type="common">Brown rot fungus</name>
    <name type="synonym">Ciboria fructicola</name>
    <dbReference type="NCBI Taxonomy" id="38448"/>
    <lineage>
        <taxon>Eukaryota</taxon>
        <taxon>Fungi</taxon>
        <taxon>Dikarya</taxon>
        <taxon>Ascomycota</taxon>
        <taxon>Pezizomycotina</taxon>
        <taxon>Leotiomycetes</taxon>
        <taxon>Helotiales</taxon>
        <taxon>Sclerotiniaceae</taxon>
        <taxon>Monilinia</taxon>
    </lineage>
</organism>
<evidence type="ECO:0000313" key="1">
    <source>
        <dbReference type="EMBL" id="KAA8575607.1"/>
    </source>
</evidence>